<evidence type="ECO:0000256" key="3">
    <source>
        <dbReference type="ARBA" id="ARBA00023002"/>
    </source>
</evidence>
<proteinExistence type="inferred from homology"/>
<dbReference type="AlphaFoldDB" id="A0A7X0M9B0"/>
<keyword evidence="8" id="KW-1185">Reference proteome</keyword>
<dbReference type="InterPro" id="IPR003819">
    <property type="entry name" value="TauD/TfdA-like"/>
</dbReference>
<name>A0A7X0M9B0_9ACTN</name>
<dbReference type="Gene3D" id="3.60.130.10">
    <property type="entry name" value="Clavaminate synthase-like"/>
    <property type="match status" value="1"/>
</dbReference>
<feature type="domain" description="TauD/TfdA-like" evidence="6">
    <location>
        <begin position="133"/>
        <end position="306"/>
    </location>
</feature>
<dbReference type="GO" id="GO:0005506">
    <property type="term" value="F:iron ion binding"/>
    <property type="evidence" value="ECO:0007669"/>
    <property type="project" value="InterPro"/>
</dbReference>
<dbReference type="PIRSF" id="PIRSF019543">
    <property type="entry name" value="Clavaminate_syn"/>
    <property type="match status" value="1"/>
</dbReference>
<evidence type="ECO:0000256" key="5">
    <source>
        <dbReference type="PIRSR" id="PIRSR019543-2"/>
    </source>
</evidence>
<feature type="binding site" evidence="5">
    <location>
        <position position="148"/>
    </location>
    <ligand>
        <name>Fe cation</name>
        <dbReference type="ChEBI" id="CHEBI:24875"/>
    </ligand>
</feature>
<evidence type="ECO:0000313" key="7">
    <source>
        <dbReference type="EMBL" id="MBB6474874.1"/>
    </source>
</evidence>
<dbReference type="InterPro" id="IPR014503">
    <property type="entry name" value="Clavaminate_syn-like"/>
</dbReference>
<evidence type="ECO:0000313" key="8">
    <source>
        <dbReference type="Proteomes" id="UP000555564"/>
    </source>
</evidence>
<dbReference type="InterPro" id="IPR042098">
    <property type="entry name" value="TauD-like_sf"/>
</dbReference>
<organism evidence="7 8">
    <name type="scientific">Sphaerisporangium rubeum</name>
    <dbReference type="NCBI Taxonomy" id="321317"/>
    <lineage>
        <taxon>Bacteria</taxon>
        <taxon>Bacillati</taxon>
        <taxon>Actinomycetota</taxon>
        <taxon>Actinomycetes</taxon>
        <taxon>Streptosporangiales</taxon>
        <taxon>Streptosporangiaceae</taxon>
        <taxon>Sphaerisporangium</taxon>
    </lineage>
</organism>
<sequence length="331" mass="37803">MQPFHVFSDAERDELRGVLGAVAGNPYDGYEDFARAVAAAPAPAFFADICRRIRRERDEGISDTHVLRDCPMDDDVPELELDDPVADKYRKKRTFVGEAFLQMFSHLAGTPLMAYGSRNNGDFFTDVIAINRYSGMQTGFSDSELVFHNDRTAHWARADYIALLGMRCPEEEVIYTTFVSGRSLLACLTEEQQEALRKPDFYTPFDVFSRDTNLRQQISEDHPILENDHSFRYVETHTTVTPGAPAAAKDALIAMKNALWRADKQRHRLMRGDLLLFANQDGLHSRDRIEILDADRARTRWLLKTYSFRDQEARDRYAGRWLGGVPGRIAD</sequence>
<keyword evidence="2 5" id="KW-0479">Metal-binding</keyword>
<comment type="caution">
    <text evidence="7">The sequence shown here is derived from an EMBL/GenBank/DDBJ whole genome shotgun (WGS) entry which is preliminary data.</text>
</comment>
<reference evidence="7 8" key="1">
    <citation type="submission" date="2020-08" db="EMBL/GenBank/DDBJ databases">
        <title>Sequencing the genomes of 1000 actinobacteria strains.</title>
        <authorList>
            <person name="Klenk H.-P."/>
        </authorList>
    </citation>
    <scope>NUCLEOTIDE SEQUENCE [LARGE SCALE GENOMIC DNA]</scope>
    <source>
        <strain evidence="7 8">DSM 44936</strain>
    </source>
</reference>
<accession>A0A7X0M9B0</accession>
<gene>
    <name evidence="7" type="ORF">BJ992_004305</name>
</gene>
<keyword evidence="4 5" id="KW-0408">Iron</keyword>
<evidence type="ECO:0000256" key="2">
    <source>
        <dbReference type="ARBA" id="ARBA00022723"/>
    </source>
</evidence>
<dbReference type="EMBL" id="JACHIU010000001">
    <property type="protein sequence ID" value="MBB6474874.1"/>
    <property type="molecule type" value="Genomic_DNA"/>
</dbReference>
<dbReference type="GO" id="GO:0016491">
    <property type="term" value="F:oxidoreductase activity"/>
    <property type="evidence" value="ECO:0007669"/>
    <property type="project" value="UniProtKB-KW"/>
</dbReference>
<dbReference type="Proteomes" id="UP000555564">
    <property type="component" value="Unassembled WGS sequence"/>
</dbReference>
<dbReference type="Pfam" id="PF02668">
    <property type="entry name" value="TauD"/>
    <property type="match status" value="1"/>
</dbReference>
<comment type="similarity">
    <text evidence="1">Belongs to the clavaminate synthase family.</text>
</comment>
<evidence type="ECO:0000256" key="4">
    <source>
        <dbReference type="ARBA" id="ARBA00023004"/>
    </source>
</evidence>
<protein>
    <recommendedName>
        <fullName evidence="6">TauD/TfdA-like domain-containing protein</fullName>
    </recommendedName>
</protein>
<evidence type="ECO:0000256" key="1">
    <source>
        <dbReference type="ARBA" id="ARBA00008425"/>
    </source>
</evidence>
<evidence type="ECO:0000259" key="6">
    <source>
        <dbReference type="Pfam" id="PF02668"/>
    </source>
</evidence>
<dbReference type="SUPFAM" id="SSF51197">
    <property type="entry name" value="Clavaminate synthase-like"/>
    <property type="match status" value="1"/>
</dbReference>
<dbReference type="RefSeq" id="WP_184983767.1">
    <property type="nucleotide sequence ID" value="NZ_BAAALO010000038.1"/>
</dbReference>
<keyword evidence="3" id="KW-0560">Oxidoreductase</keyword>